<dbReference type="OrthoDB" id="9806592at2"/>
<feature type="coiled-coil region" evidence="2">
    <location>
        <begin position="35"/>
        <end position="62"/>
    </location>
</feature>
<evidence type="ECO:0000256" key="2">
    <source>
        <dbReference type="SAM" id="Coils"/>
    </source>
</evidence>
<dbReference type="InterPro" id="IPR024455">
    <property type="entry name" value="Phage_capsid"/>
</dbReference>
<dbReference type="NCBIfam" id="TIGR01554">
    <property type="entry name" value="major_cap_HK97"/>
    <property type="match status" value="1"/>
</dbReference>
<name>A0A5C1A5C5_9BACT</name>
<sequence>MTAAALQALVDQRARLVAQAGHLVDRARAASRDMNAEERQNFERMHDEAANLKAQIDAASASRGRAGQAGSAAAIASAEFARRAGLGDERLSSIRATEDYSRAFGDYVQSGRVSADLQADQSDKGGYMVPTEYANEIAKSLDNTFWFRQLANVLPRTTADSLQLPRRTARMRRFAWGAELTTPTKDTQLAFGQMTLTPGWMCGEIDVSNTLFTSGVVDVEEFVQAEITYAASETEEMAFMTGDGIRKPLGVFTPHADGVPASRDKVGTISTDDLYEAKFSLREPYLRSDRLAWLASRPFVRDVAKLKDSNNNPLWVVSVRAGEPDKLLGVPLTMSEYAPAGSGTDGAWASGDYAACIGDFKNYDVLDGLDMSVQRLNELEARRNMVVFIVRRKVAGCARHGEAFARLKIA</sequence>
<feature type="domain" description="Phage capsid-like C-terminal" evidence="3">
    <location>
        <begin position="125"/>
        <end position="408"/>
    </location>
</feature>
<evidence type="ECO:0000313" key="5">
    <source>
        <dbReference type="Proteomes" id="UP000324974"/>
    </source>
</evidence>
<evidence type="ECO:0000259" key="3">
    <source>
        <dbReference type="Pfam" id="PF05065"/>
    </source>
</evidence>
<dbReference type="Pfam" id="PF05065">
    <property type="entry name" value="Phage_capsid"/>
    <property type="match status" value="1"/>
</dbReference>
<evidence type="ECO:0000313" key="4">
    <source>
        <dbReference type="EMBL" id="QEL14339.1"/>
    </source>
</evidence>
<keyword evidence="2" id="KW-0175">Coiled coil</keyword>
<dbReference type="SUPFAM" id="SSF56563">
    <property type="entry name" value="Major capsid protein gp5"/>
    <property type="match status" value="1"/>
</dbReference>
<evidence type="ECO:0000256" key="1">
    <source>
        <dbReference type="ARBA" id="ARBA00004328"/>
    </source>
</evidence>
<gene>
    <name evidence="4" type="ORF">PX52LOC_01227</name>
</gene>
<dbReference type="AlphaFoldDB" id="A0A5C1A5C5"/>
<comment type="subcellular location">
    <subcellularLocation>
        <location evidence="1">Virion</location>
    </subcellularLocation>
</comment>
<dbReference type="Gene3D" id="3.30.2320.10">
    <property type="entry name" value="hypothetical protein PF0899 domain"/>
    <property type="match status" value="1"/>
</dbReference>
<protein>
    <submittedName>
        <fullName evidence="4">Phage major capsid protein</fullName>
    </submittedName>
</protein>
<reference evidence="5" key="1">
    <citation type="submission" date="2019-08" db="EMBL/GenBank/DDBJ databases">
        <title>Limnoglobus roseus gen. nov., sp. nov., a novel freshwater planctomycete with a giant genome from the family Gemmataceae.</title>
        <authorList>
            <person name="Kulichevskaya I.S."/>
            <person name="Naumoff D.G."/>
            <person name="Miroshnikov K."/>
            <person name="Ivanova A."/>
            <person name="Philippov D.A."/>
            <person name="Hakobyan A."/>
            <person name="Rijpstra I.C."/>
            <person name="Sinninghe Damste J.S."/>
            <person name="Liesack W."/>
            <person name="Dedysh S.N."/>
        </authorList>
    </citation>
    <scope>NUCLEOTIDE SEQUENCE [LARGE SCALE GENOMIC DNA]</scope>
    <source>
        <strain evidence="5">PX52</strain>
    </source>
</reference>
<proteinExistence type="predicted"/>
<dbReference type="EMBL" id="CP042425">
    <property type="protein sequence ID" value="QEL14339.1"/>
    <property type="molecule type" value="Genomic_DNA"/>
</dbReference>
<organism evidence="4 5">
    <name type="scientific">Limnoglobus roseus</name>
    <dbReference type="NCBI Taxonomy" id="2598579"/>
    <lineage>
        <taxon>Bacteria</taxon>
        <taxon>Pseudomonadati</taxon>
        <taxon>Planctomycetota</taxon>
        <taxon>Planctomycetia</taxon>
        <taxon>Gemmatales</taxon>
        <taxon>Gemmataceae</taxon>
        <taxon>Limnoglobus</taxon>
    </lineage>
</organism>
<keyword evidence="5" id="KW-1185">Reference proteome</keyword>
<dbReference type="InterPro" id="IPR054612">
    <property type="entry name" value="Phage_capsid-like_C"/>
</dbReference>
<dbReference type="Proteomes" id="UP000324974">
    <property type="component" value="Chromosome"/>
</dbReference>
<accession>A0A5C1A5C5</accession>
<dbReference type="RefSeq" id="WP_149109236.1">
    <property type="nucleotide sequence ID" value="NZ_CP042425.1"/>
</dbReference>
<dbReference type="Gene3D" id="3.30.2400.10">
    <property type="entry name" value="Major capsid protein gp5"/>
    <property type="match status" value="1"/>
</dbReference>
<dbReference type="KEGG" id="lrs:PX52LOC_01227"/>